<dbReference type="InterPro" id="IPR003661">
    <property type="entry name" value="HisK_dim/P_dom"/>
</dbReference>
<protein>
    <recommendedName>
        <fullName evidence="2">histidine kinase</fullName>
        <ecNumber evidence="2">2.7.13.3</ecNumber>
    </recommendedName>
</protein>
<dbReference type="Gene3D" id="3.30.565.10">
    <property type="entry name" value="Histidine kinase-like ATPase, C-terminal domain"/>
    <property type="match status" value="1"/>
</dbReference>
<dbReference type="InterPro" id="IPR003594">
    <property type="entry name" value="HATPase_dom"/>
</dbReference>
<reference evidence="9 10" key="2">
    <citation type="journal article" date="2010" name="Stand. Genomic Sci.">
        <title>Complete genome sequence of Desulfohalobium retbaense type strain (HR(100)).</title>
        <authorList>
            <person name="Spring S."/>
            <person name="Nolan M."/>
            <person name="Lapidus A."/>
            <person name="Glavina Del Rio T."/>
            <person name="Copeland A."/>
            <person name="Tice H."/>
            <person name="Cheng J.F."/>
            <person name="Lucas S."/>
            <person name="Land M."/>
            <person name="Chen F."/>
            <person name="Bruce D."/>
            <person name="Goodwin L."/>
            <person name="Pitluck S."/>
            <person name="Ivanova N."/>
            <person name="Mavromatis K."/>
            <person name="Mikhailova N."/>
            <person name="Pati A."/>
            <person name="Chen A."/>
            <person name="Palaniappan K."/>
            <person name="Hauser L."/>
            <person name="Chang Y.J."/>
            <person name="Jeffries C.D."/>
            <person name="Munk C."/>
            <person name="Kiss H."/>
            <person name="Chain P."/>
            <person name="Han C."/>
            <person name="Brettin T."/>
            <person name="Detter J.C."/>
            <person name="Schuler E."/>
            <person name="Goker M."/>
            <person name="Rohde M."/>
            <person name="Bristow J."/>
            <person name="Eisen J.A."/>
            <person name="Markowitz V."/>
            <person name="Hugenholtz P."/>
            <person name="Kyrpides N.C."/>
            <person name="Klenk H.P."/>
        </authorList>
    </citation>
    <scope>NUCLEOTIDE SEQUENCE [LARGE SCALE GENOMIC DNA]</scope>
    <source>
        <strain evidence="10">ATCC 49802 / DSM 20745 / S 6022</strain>
    </source>
</reference>
<dbReference type="InterPro" id="IPR029016">
    <property type="entry name" value="GAF-like_dom_sf"/>
</dbReference>
<dbReference type="Gene3D" id="3.30.450.40">
    <property type="match status" value="1"/>
</dbReference>
<feature type="domain" description="Histidine kinase" evidence="6">
    <location>
        <begin position="552"/>
        <end position="779"/>
    </location>
</feature>
<dbReference type="SUPFAM" id="SSF47384">
    <property type="entry name" value="Homodimeric domain of signal transducing histidine kinase"/>
    <property type="match status" value="1"/>
</dbReference>
<dbReference type="PROSITE" id="PS50109">
    <property type="entry name" value="HIS_KIN"/>
    <property type="match status" value="1"/>
</dbReference>
<dbReference type="InterPro" id="IPR001610">
    <property type="entry name" value="PAC"/>
</dbReference>
<keyword evidence="10" id="KW-1185">Reference proteome</keyword>
<dbReference type="Gene3D" id="3.30.450.20">
    <property type="entry name" value="PAS domain"/>
    <property type="match status" value="3"/>
</dbReference>
<dbReference type="KEGG" id="sti:Sthe_2411"/>
<evidence type="ECO:0000313" key="9">
    <source>
        <dbReference type="EMBL" id="ACZ39827.1"/>
    </source>
</evidence>
<dbReference type="eggNOG" id="COG3290">
    <property type="taxonomic scope" value="Bacteria"/>
</dbReference>
<dbReference type="PRINTS" id="PR00344">
    <property type="entry name" value="BCTRLSENSOR"/>
</dbReference>
<dbReference type="GO" id="GO:0009927">
    <property type="term" value="F:histidine phosphotransfer kinase activity"/>
    <property type="evidence" value="ECO:0007669"/>
    <property type="project" value="TreeGrafter"/>
</dbReference>
<accession>D1C7V6</accession>
<dbReference type="PROSITE" id="PS50112">
    <property type="entry name" value="PAS"/>
    <property type="match status" value="2"/>
</dbReference>
<dbReference type="SUPFAM" id="SSF55781">
    <property type="entry name" value="GAF domain-like"/>
    <property type="match status" value="1"/>
</dbReference>
<sequence length="788" mass="86068">MTHQLLLLRAALDQFDEAVLVADPAGVIQYRNQAAQHLLGGPETLENVVQLGGPADLCQRVARGETVFGIPLPGLGPDIRLSASPVRDTGGATVGMTVVLRREPVRDNTGLDALQLDAIAHAIASGRDIDTLLEHTFGFLQPLIGCDNISLAVPSPEDEDGRLRVLALRPTPFSTIFSTGEVAEAVQRVATNGVPVVVDDTFSAAFQEDALLRSLGIRSYAIYPLRGEHGILGTINLSSRTPAAFSDRVLAVIERVASHVALAVEKILLLESTERHRVFLEQVLQYVPAGVIVVGPPPDLRVLTVNKHYRGFLDEPYRSEKDLVGLPLRTIIPNLDEVGFGAALAKVFTTGETVEVRDVVYEGLERGTIHLDSWYVPLRDRLGRVEAVIGLVTDTTERVRYQRRIEELAKSAAQQATALSTIIESMVEGVYVCDGTGRVVLVNEAGARLFGITTEQALQPLAKYAEFSQARYPDGRPIPTEEMPLARGLRGETSADWEQIVRRADTGEDIHLRFAYSPIVDDRGTIVGAVAVANDMTRTRQLERQREEFLSIAAHELKTPVTSVKLFTQGMLRTLQRRGTLAPERAERDLQTILSQIDRLTRLVDDLLDVSRVRTGRLEYHFETVDLIALVEAVVDRFRRQIDEDDRYELRLIAAPDLPATVVDPHRIDQVLTNLLSNAIKYSPTGGTISVQVGPGAESGWIRIEVSDPGVGLDPPEIAGLFEPFARAAGNTTVRNISGIGLGLYISRAIVERHGGLIWAESEGQGCGSTFIVELPVRPASHTPGDDD</sequence>
<dbReference type="InterPro" id="IPR000700">
    <property type="entry name" value="PAS-assoc_C"/>
</dbReference>
<dbReference type="PROSITE" id="PS50113">
    <property type="entry name" value="PAC"/>
    <property type="match status" value="2"/>
</dbReference>
<dbReference type="FunFam" id="3.30.565.10:FF:000006">
    <property type="entry name" value="Sensor histidine kinase WalK"/>
    <property type="match status" value="1"/>
</dbReference>
<dbReference type="HOGENOM" id="CLU_355969_0_0_0"/>
<dbReference type="eggNOG" id="COG5002">
    <property type="taxonomic scope" value="Bacteria"/>
</dbReference>
<dbReference type="Pfam" id="PF00512">
    <property type="entry name" value="HisKA"/>
    <property type="match status" value="1"/>
</dbReference>
<dbReference type="InParanoid" id="D1C7V6"/>
<evidence type="ECO:0000256" key="5">
    <source>
        <dbReference type="ARBA" id="ARBA00022777"/>
    </source>
</evidence>
<comment type="catalytic activity">
    <reaction evidence="1">
        <text>ATP + protein L-histidine = ADP + protein N-phospho-L-histidine.</text>
        <dbReference type="EC" id="2.7.13.3"/>
    </reaction>
</comment>
<dbReference type="Pfam" id="PF08448">
    <property type="entry name" value="PAS_4"/>
    <property type="match status" value="2"/>
</dbReference>
<dbReference type="SUPFAM" id="SSF55874">
    <property type="entry name" value="ATPase domain of HSP90 chaperone/DNA topoisomerase II/histidine kinase"/>
    <property type="match status" value="1"/>
</dbReference>
<reference evidence="10" key="1">
    <citation type="submission" date="2009-11" db="EMBL/GenBank/DDBJ databases">
        <title>The complete chromosome 1 of Sphaerobacter thermophilus DSM 20745.</title>
        <authorList>
            <person name="Lucas S."/>
            <person name="Copeland A."/>
            <person name="Lapidus A."/>
            <person name="Glavina del Rio T."/>
            <person name="Dalin E."/>
            <person name="Tice H."/>
            <person name="Bruce D."/>
            <person name="Goodwin L."/>
            <person name="Pitluck S."/>
            <person name="Kyrpides N."/>
            <person name="Mavromatis K."/>
            <person name="Ivanova N."/>
            <person name="Mikhailova N."/>
            <person name="LaButti K.M."/>
            <person name="Clum A."/>
            <person name="Sun H.I."/>
            <person name="Brettin T."/>
            <person name="Detter J.C."/>
            <person name="Han C."/>
            <person name="Larimer F."/>
            <person name="Land M."/>
            <person name="Hauser L."/>
            <person name="Markowitz V."/>
            <person name="Cheng J.F."/>
            <person name="Hugenholtz P."/>
            <person name="Woyke T."/>
            <person name="Wu D."/>
            <person name="Steenblock K."/>
            <person name="Schneider S."/>
            <person name="Pukall R."/>
            <person name="Goeker M."/>
            <person name="Klenk H.P."/>
            <person name="Eisen J.A."/>
        </authorList>
    </citation>
    <scope>NUCLEOTIDE SEQUENCE [LARGE SCALE GENOMIC DNA]</scope>
    <source>
        <strain evidence="10">ATCC 49802 / DSM 20745 / S 6022</strain>
    </source>
</reference>
<dbReference type="SMART" id="SM00091">
    <property type="entry name" value="PAS"/>
    <property type="match status" value="3"/>
</dbReference>
<proteinExistence type="predicted"/>
<feature type="domain" description="PAC" evidence="8">
    <location>
        <begin position="352"/>
        <end position="407"/>
    </location>
</feature>
<keyword evidence="4 9" id="KW-0808">Transferase</keyword>
<dbReference type="CDD" id="cd00082">
    <property type="entry name" value="HisKA"/>
    <property type="match status" value="1"/>
</dbReference>
<dbReference type="Pfam" id="PF13188">
    <property type="entry name" value="PAS_8"/>
    <property type="match status" value="1"/>
</dbReference>
<evidence type="ECO:0000256" key="4">
    <source>
        <dbReference type="ARBA" id="ARBA00022679"/>
    </source>
</evidence>
<dbReference type="SMART" id="SM00387">
    <property type="entry name" value="HATPase_c"/>
    <property type="match status" value="1"/>
</dbReference>
<keyword evidence="3" id="KW-0597">Phosphoprotein</keyword>
<dbReference type="Gene3D" id="1.10.287.130">
    <property type="match status" value="1"/>
</dbReference>
<dbReference type="Pfam" id="PF02518">
    <property type="entry name" value="HATPase_c"/>
    <property type="match status" value="1"/>
</dbReference>
<dbReference type="RefSeq" id="WP_012872868.1">
    <property type="nucleotide sequence ID" value="NC_013523.1"/>
</dbReference>
<evidence type="ECO:0000256" key="2">
    <source>
        <dbReference type="ARBA" id="ARBA00012438"/>
    </source>
</evidence>
<dbReference type="InterPro" id="IPR036890">
    <property type="entry name" value="HATPase_C_sf"/>
</dbReference>
<dbReference type="SMART" id="SM00086">
    <property type="entry name" value="PAC"/>
    <property type="match status" value="2"/>
</dbReference>
<dbReference type="eggNOG" id="COG2203">
    <property type="taxonomic scope" value="Bacteria"/>
</dbReference>
<dbReference type="InterPro" id="IPR036097">
    <property type="entry name" value="HisK_dim/P_sf"/>
</dbReference>
<evidence type="ECO:0000259" key="8">
    <source>
        <dbReference type="PROSITE" id="PS50113"/>
    </source>
</evidence>
<dbReference type="InterPro" id="IPR003018">
    <property type="entry name" value="GAF"/>
</dbReference>
<evidence type="ECO:0000313" key="10">
    <source>
        <dbReference type="Proteomes" id="UP000002027"/>
    </source>
</evidence>
<dbReference type="Pfam" id="PF01590">
    <property type="entry name" value="GAF"/>
    <property type="match status" value="1"/>
</dbReference>
<organism evidence="9 10">
    <name type="scientific">Sphaerobacter thermophilus (strain ATCC 49802 / DSM 20745 / KCCM 41009 / NCIMB 13125 / S 6022)</name>
    <dbReference type="NCBI Taxonomy" id="479434"/>
    <lineage>
        <taxon>Bacteria</taxon>
        <taxon>Pseudomonadati</taxon>
        <taxon>Thermomicrobiota</taxon>
        <taxon>Thermomicrobia</taxon>
        <taxon>Sphaerobacterales</taxon>
        <taxon>Sphaerobacterineae</taxon>
        <taxon>Sphaerobacteraceae</taxon>
        <taxon>Sphaerobacter</taxon>
    </lineage>
</organism>
<dbReference type="AlphaFoldDB" id="D1C7V6"/>
<evidence type="ECO:0000259" key="7">
    <source>
        <dbReference type="PROSITE" id="PS50112"/>
    </source>
</evidence>
<dbReference type="InterPro" id="IPR013656">
    <property type="entry name" value="PAS_4"/>
</dbReference>
<evidence type="ECO:0000256" key="3">
    <source>
        <dbReference type="ARBA" id="ARBA00022553"/>
    </source>
</evidence>
<dbReference type="SUPFAM" id="SSF55785">
    <property type="entry name" value="PYP-like sensor domain (PAS domain)"/>
    <property type="match status" value="3"/>
</dbReference>
<dbReference type="InterPro" id="IPR005467">
    <property type="entry name" value="His_kinase_dom"/>
</dbReference>
<keyword evidence="5 9" id="KW-0418">Kinase</keyword>
<dbReference type="NCBIfam" id="TIGR00229">
    <property type="entry name" value="sensory_box"/>
    <property type="match status" value="1"/>
</dbReference>
<dbReference type="CDD" id="cd00130">
    <property type="entry name" value="PAS"/>
    <property type="match status" value="1"/>
</dbReference>
<dbReference type="EMBL" id="CP001823">
    <property type="protein sequence ID" value="ACZ39827.1"/>
    <property type="molecule type" value="Genomic_DNA"/>
</dbReference>
<feature type="domain" description="PAS" evidence="7">
    <location>
        <begin position="415"/>
        <end position="458"/>
    </location>
</feature>
<dbReference type="InterPro" id="IPR000014">
    <property type="entry name" value="PAS"/>
</dbReference>
<feature type="domain" description="PAC" evidence="8">
    <location>
        <begin position="495"/>
        <end position="548"/>
    </location>
</feature>
<name>D1C7V6_SPHTD</name>
<dbReference type="GO" id="GO:0000155">
    <property type="term" value="F:phosphorelay sensor kinase activity"/>
    <property type="evidence" value="ECO:0007669"/>
    <property type="project" value="InterPro"/>
</dbReference>
<dbReference type="PANTHER" id="PTHR43047:SF72">
    <property type="entry name" value="OSMOSENSING HISTIDINE PROTEIN KINASE SLN1"/>
    <property type="match status" value="1"/>
</dbReference>
<dbReference type="Proteomes" id="UP000002027">
    <property type="component" value="Chromosome 1"/>
</dbReference>
<gene>
    <name evidence="9" type="ordered locus">Sthe_2411</name>
</gene>
<dbReference type="STRING" id="479434.Sthe_2411"/>
<dbReference type="InterPro" id="IPR035965">
    <property type="entry name" value="PAS-like_dom_sf"/>
</dbReference>
<evidence type="ECO:0000256" key="1">
    <source>
        <dbReference type="ARBA" id="ARBA00000085"/>
    </source>
</evidence>
<dbReference type="SMART" id="SM00388">
    <property type="entry name" value="HisKA"/>
    <property type="match status" value="1"/>
</dbReference>
<dbReference type="GO" id="GO:0005886">
    <property type="term" value="C:plasma membrane"/>
    <property type="evidence" value="ECO:0007669"/>
    <property type="project" value="TreeGrafter"/>
</dbReference>
<dbReference type="InterPro" id="IPR004358">
    <property type="entry name" value="Sig_transdc_His_kin-like_C"/>
</dbReference>
<feature type="domain" description="PAS" evidence="7">
    <location>
        <begin position="4"/>
        <end position="40"/>
    </location>
</feature>
<evidence type="ECO:0000259" key="6">
    <source>
        <dbReference type="PROSITE" id="PS50109"/>
    </source>
</evidence>
<dbReference type="PANTHER" id="PTHR43047">
    <property type="entry name" value="TWO-COMPONENT HISTIDINE PROTEIN KINASE"/>
    <property type="match status" value="1"/>
</dbReference>
<dbReference type="SMART" id="SM00065">
    <property type="entry name" value="GAF"/>
    <property type="match status" value="1"/>
</dbReference>
<dbReference type="EC" id="2.7.13.3" evidence="2"/>